<feature type="compositionally biased region" description="Basic and acidic residues" evidence="1">
    <location>
        <begin position="138"/>
        <end position="147"/>
    </location>
</feature>
<feature type="compositionally biased region" description="Polar residues" evidence="1">
    <location>
        <begin position="103"/>
        <end position="113"/>
    </location>
</feature>
<reference evidence="3 4" key="1">
    <citation type="submission" date="2017-06" db="EMBL/GenBank/DDBJ databases">
        <title>Ant-infecting Ophiocordyceps genomes reveal a high diversity of potential behavioral manipulation genes and a possible major role for enterotoxins.</title>
        <authorList>
            <person name="De Bekker C."/>
            <person name="Evans H.C."/>
            <person name="Brachmann A."/>
            <person name="Hughes D.P."/>
        </authorList>
    </citation>
    <scope>NUCLEOTIDE SEQUENCE [LARGE SCALE GENOMIC DNA]</scope>
    <source>
        <strain evidence="3 4">Map16</strain>
    </source>
</reference>
<name>A0A2C5YV60_9HYPO</name>
<accession>A0A2C5YV60</accession>
<gene>
    <name evidence="3" type="ORF">CDD80_5219</name>
</gene>
<keyword evidence="2" id="KW-0732">Signal</keyword>
<evidence type="ECO:0000256" key="1">
    <source>
        <dbReference type="SAM" id="MobiDB-lite"/>
    </source>
</evidence>
<protein>
    <submittedName>
        <fullName evidence="3">Uncharacterized protein</fullName>
    </submittedName>
</protein>
<evidence type="ECO:0000313" key="4">
    <source>
        <dbReference type="Proteomes" id="UP000226431"/>
    </source>
</evidence>
<organism evidence="3 4">
    <name type="scientific">Ophiocordyceps camponoti-rufipedis</name>
    <dbReference type="NCBI Taxonomy" id="2004952"/>
    <lineage>
        <taxon>Eukaryota</taxon>
        <taxon>Fungi</taxon>
        <taxon>Dikarya</taxon>
        <taxon>Ascomycota</taxon>
        <taxon>Pezizomycotina</taxon>
        <taxon>Sordariomycetes</taxon>
        <taxon>Hypocreomycetidae</taxon>
        <taxon>Hypocreales</taxon>
        <taxon>Ophiocordycipitaceae</taxon>
        <taxon>Ophiocordyceps</taxon>
    </lineage>
</organism>
<proteinExistence type="predicted"/>
<sequence>MKANTVTYLVVSVLAGTALAAPKEDKAVKNGTANAVPTGVAVNGDAFPDLTKRNQKTNVAKLEQENEKLKKELKKQQNVNEVNKREEVGGQGQAGGNQDQQKDNATQKSATAQESKDISKRSSTVPPAASGTPAPGTQKRDVLEPRSQRNKSNRAGGPRPRDLSPRGETQQKDPNSDKKSIKDQNSQ</sequence>
<feature type="signal peptide" evidence="2">
    <location>
        <begin position="1"/>
        <end position="20"/>
    </location>
</feature>
<feature type="compositionally biased region" description="Low complexity" evidence="1">
    <location>
        <begin position="122"/>
        <end position="137"/>
    </location>
</feature>
<dbReference type="EMBL" id="NJES01000501">
    <property type="protein sequence ID" value="PHH71523.1"/>
    <property type="molecule type" value="Genomic_DNA"/>
</dbReference>
<feature type="chain" id="PRO_5012654522" evidence="2">
    <location>
        <begin position="21"/>
        <end position="187"/>
    </location>
</feature>
<keyword evidence="4" id="KW-1185">Reference proteome</keyword>
<feature type="region of interest" description="Disordered" evidence="1">
    <location>
        <begin position="25"/>
        <end position="54"/>
    </location>
</feature>
<feature type="region of interest" description="Disordered" evidence="1">
    <location>
        <begin position="71"/>
        <end position="187"/>
    </location>
</feature>
<feature type="compositionally biased region" description="Basic and acidic residues" evidence="1">
    <location>
        <begin position="159"/>
        <end position="187"/>
    </location>
</feature>
<dbReference type="AlphaFoldDB" id="A0A2C5YV60"/>
<comment type="caution">
    <text evidence="3">The sequence shown here is derived from an EMBL/GenBank/DDBJ whole genome shotgun (WGS) entry which is preliminary data.</text>
</comment>
<dbReference type="Proteomes" id="UP000226431">
    <property type="component" value="Unassembled WGS sequence"/>
</dbReference>
<evidence type="ECO:0000313" key="3">
    <source>
        <dbReference type="EMBL" id="PHH71523.1"/>
    </source>
</evidence>
<evidence type="ECO:0000256" key="2">
    <source>
        <dbReference type="SAM" id="SignalP"/>
    </source>
</evidence>